<dbReference type="Gramene" id="OB04G13790.1">
    <property type="protein sequence ID" value="OB04G13790.1"/>
    <property type="gene ID" value="OB04G13790"/>
</dbReference>
<name>J3LW54_ORYBR</name>
<reference evidence="2" key="1">
    <citation type="journal article" date="2013" name="Nat. Commun.">
        <title>Whole-genome sequencing of Oryza brachyantha reveals mechanisms underlying Oryza genome evolution.</title>
        <authorList>
            <person name="Chen J."/>
            <person name="Huang Q."/>
            <person name="Gao D."/>
            <person name="Wang J."/>
            <person name="Lang Y."/>
            <person name="Liu T."/>
            <person name="Li B."/>
            <person name="Bai Z."/>
            <person name="Luis Goicoechea J."/>
            <person name="Liang C."/>
            <person name="Chen C."/>
            <person name="Zhang W."/>
            <person name="Sun S."/>
            <person name="Liao Y."/>
            <person name="Zhang X."/>
            <person name="Yang L."/>
            <person name="Song C."/>
            <person name="Wang M."/>
            <person name="Shi J."/>
            <person name="Liu G."/>
            <person name="Liu J."/>
            <person name="Zhou H."/>
            <person name="Zhou W."/>
            <person name="Yu Q."/>
            <person name="An N."/>
            <person name="Chen Y."/>
            <person name="Cai Q."/>
            <person name="Wang B."/>
            <person name="Liu B."/>
            <person name="Min J."/>
            <person name="Huang Y."/>
            <person name="Wu H."/>
            <person name="Li Z."/>
            <person name="Zhang Y."/>
            <person name="Yin Y."/>
            <person name="Song W."/>
            <person name="Jiang J."/>
            <person name="Jackson S.A."/>
            <person name="Wing R.A."/>
            <person name="Wang J."/>
            <person name="Chen M."/>
        </authorList>
    </citation>
    <scope>NUCLEOTIDE SEQUENCE [LARGE SCALE GENOMIC DNA]</scope>
    <source>
        <strain evidence="2">cv. IRGC 101232</strain>
    </source>
</reference>
<feature type="chain" id="PRO_5003773071" description="Knottin scorpion toxin-like domain-containing protein" evidence="1">
    <location>
        <begin position="27"/>
        <end position="86"/>
    </location>
</feature>
<evidence type="ECO:0008006" key="4">
    <source>
        <dbReference type="Google" id="ProtNLM"/>
    </source>
</evidence>
<dbReference type="AlphaFoldDB" id="J3LW54"/>
<dbReference type="HOGENOM" id="CLU_184156_3_0_1"/>
<reference evidence="2" key="2">
    <citation type="submission" date="2013-04" db="UniProtKB">
        <authorList>
            <consortium name="EnsemblPlants"/>
        </authorList>
    </citation>
    <scope>IDENTIFICATION</scope>
</reference>
<evidence type="ECO:0000256" key="1">
    <source>
        <dbReference type="SAM" id="SignalP"/>
    </source>
</evidence>
<keyword evidence="3" id="KW-1185">Reference proteome</keyword>
<dbReference type="OMA" id="ATCKVIY"/>
<organism evidence="2">
    <name type="scientific">Oryza brachyantha</name>
    <name type="common">malo sina</name>
    <dbReference type="NCBI Taxonomy" id="4533"/>
    <lineage>
        <taxon>Eukaryota</taxon>
        <taxon>Viridiplantae</taxon>
        <taxon>Streptophyta</taxon>
        <taxon>Embryophyta</taxon>
        <taxon>Tracheophyta</taxon>
        <taxon>Spermatophyta</taxon>
        <taxon>Magnoliopsida</taxon>
        <taxon>Liliopsida</taxon>
        <taxon>Poales</taxon>
        <taxon>Poaceae</taxon>
        <taxon>BOP clade</taxon>
        <taxon>Oryzoideae</taxon>
        <taxon>Oryzeae</taxon>
        <taxon>Oryzinae</taxon>
        <taxon>Oryza</taxon>
    </lineage>
</organism>
<proteinExistence type="predicted"/>
<feature type="signal peptide" evidence="1">
    <location>
        <begin position="1"/>
        <end position="26"/>
    </location>
</feature>
<evidence type="ECO:0000313" key="2">
    <source>
        <dbReference type="EnsemblPlants" id="OB04G13790.1"/>
    </source>
</evidence>
<keyword evidence="1" id="KW-0732">Signal</keyword>
<accession>J3LW54</accession>
<sequence length="86" mass="9280">MQATHLVLVAIALLVLSSDISRKVSATEECHSAPITEVTKPCVDEVCKAVCTQKYHTSRGHCFTTDGLCYYTFCAGNLSLAQTALN</sequence>
<evidence type="ECO:0000313" key="3">
    <source>
        <dbReference type="Proteomes" id="UP000006038"/>
    </source>
</evidence>
<dbReference type="Proteomes" id="UP000006038">
    <property type="component" value="Chromosome 4"/>
</dbReference>
<protein>
    <recommendedName>
        <fullName evidence="4">Knottin scorpion toxin-like domain-containing protein</fullName>
    </recommendedName>
</protein>
<dbReference type="EnsemblPlants" id="OB04G13790.1">
    <property type="protein sequence ID" value="OB04G13790.1"/>
    <property type="gene ID" value="OB04G13790"/>
</dbReference>